<proteinExistence type="evidence at transcript level"/>
<reference evidence="1" key="1">
    <citation type="submission" date="2012-05" db="EMBL/GenBank/DDBJ databases">
        <authorList>
            <person name="Krishnakumar V."/>
            <person name="Cheung F."/>
            <person name="Xiao Y."/>
            <person name="Chan A."/>
            <person name="Moskal W.A."/>
            <person name="Town C.D."/>
        </authorList>
    </citation>
    <scope>NUCLEOTIDE SEQUENCE</scope>
</reference>
<accession>I3S031</accession>
<sequence>MIAKNCEIANYFAFVKKRQTILLVDVLSKNMSLGYPSVTVSNKCTSCSRIFSYSTENRNQTSHPKHLHSTSCPSSNSRTCYSSPNQTINPIVAPPVFLNPTSSNAENSGYKSTLSSINTNRVCHKRSSGNASKTLYSCVIGTSTQAPN</sequence>
<name>I3S031_MEDTR</name>
<evidence type="ECO:0000313" key="1">
    <source>
        <dbReference type="EMBL" id="AFK33623.1"/>
    </source>
</evidence>
<dbReference type="AlphaFoldDB" id="I3S031"/>
<dbReference type="EMBL" id="BT133828">
    <property type="protein sequence ID" value="AFK33623.1"/>
    <property type="molecule type" value="mRNA"/>
</dbReference>
<protein>
    <submittedName>
        <fullName evidence="1">Uncharacterized protein</fullName>
    </submittedName>
</protein>
<organism evidence="1">
    <name type="scientific">Medicago truncatula</name>
    <name type="common">Barrel medic</name>
    <name type="synonym">Medicago tribuloides</name>
    <dbReference type="NCBI Taxonomy" id="3880"/>
    <lineage>
        <taxon>Eukaryota</taxon>
        <taxon>Viridiplantae</taxon>
        <taxon>Streptophyta</taxon>
        <taxon>Embryophyta</taxon>
        <taxon>Tracheophyta</taxon>
        <taxon>Spermatophyta</taxon>
        <taxon>Magnoliopsida</taxon>
        <taxon>eudicotyledons</taxon>
        <taxon>Gunneridae</taxon>
        <taxon>Pentapetalae</taxon>
        <taxon>rosids</taxon>
        <taxon>fabids</taxon>
        <taxon>Fabales</taxon>
        <taxon>Fabaceae</taxon>
        <taxon>Papilionoideae</taxon>
        <taxon>50 kb inversion clade</taxon>
        <taxon>NPAAA clade</taxon>
        <taxon>Hologalegina</taxon>
        <taxon>IRL clade</taxon>
        <taxon>Trifolieae</taxon>
        <taxon>Medicago</taxon>
    </lineage>
</organism>